<comment type="caution">
    <text evidence="2">The sequence shown here is derived from an EMBL/GenBank/DDBJ whole genome shotgun (WGS) entry which is preliminary data.</text>
</comment>
<keyword evidence="1" id="KW-0812">Transmembrane</keyword>
<dbReference type="Proteomes" id="UP001596138">
    <property type="component" value="Unassembled WGS sequence"/>
</dbReference>
<keyword evidence="1" id="KW-0472">Membrane</keyword>
<reference evidence="3" key="1">
    <citation type="journal article" date="2019" name="Int. J. Syst. Evol. Microbiol.">
        <title>The Global Catalogue of Microorganisms (GCM) 10K type strain sequencing project: providing services to taxonomists for standard genome sequencing and annotation.</title>
        <authorList>
            <consortium name="The Broad Institute Genomics Platform"/>
            <consortium name="The Broad Institute Genome Sequencing Center for Infectious Disease"/>
            <person name="Wu L."/>
            <person name="Ma J."/>
        </authorList>
    </citation>
    <scope>NUCLEOTIDE SEQUENCE [LARGE SCALE GENOMIC DNA]</scope>
    <source>
        <strain evidence="3">CGMCC 4.7317</strain>
    </source>
</reference>
<keyword evidence="1" id="KW-1133">Transmembrane helix</keyword>
<name>A0ABW1T1Q3_9ACTN</name>
<organism evidence="2 3">
    <name type="scientific">Longivirga aurantiaca</name>
    <dbReference type="NCBI Taxonomy" id="1837743"/>
    <lineage>
        <taxon>Bacteria</taxon>
        <taxon>Bacillati</taxon>
        <taxon>Actinomycetota</taxon>
        <taxon>Actinomycetes</taxon>
        <taxon>Sporichthyales</taxon>
        <taxon>Sporichthyaceae</taxon>
        <taxon>Longivirga</taxon>
    </lineage>
</organism>
<evidence type="ECO:0000313" key="3">
    <source>
        <dbReference type="Proteomes" id="UP001596138"/>
    </source>
</evidence>
<evidence type="ECO:0000313" key="2">
    <source>
        <dbReference type="EMBL" id="MFC6238197.1"/>
    </source>
</evidence>
<evidence type="ECO:0008006" key="4">
    <source>
        <dbReference type="Google" id="ProtNLM"/>
    </source>
</evidence>
<protein>
    <recommendedName>
        <fullName evidence="4">Aromatic ring-opening dioxygenase LigA</fullName>
    </recommendedName>
</protein>
<proteinExistence type="predicted"/>
<accession>A0ABW1T1Q3</accession>
<keyword evidence="3" id="KW-1185">Reference proteome</keyword>
<feature type="transmembrane region" description="Helical" evidence="1">
    <location>
        <begin position="139"/>
        <end position="169"/>
    </location>
</feature>
<evidence type="ECO:0000256" key="1">
    <source>
        <dbReference type="SAM" id="Phobius"/>
    </source>
</evidence>
<dbReference type="EMBL" id="JBHSTI010000008">
    <property type="protein sequence ID" value="MFC6238197.1"/>
    <property type="molecule type" value="Genomic_DNA"/>
</dbReference>
<feature type="transmembrane region" description="Helical" evidence="1">
    <location>
        <begin position="12"/>
        <end position="34"/>
    </location>
</feature>
<sequence>MKRRTLDLTLATIGLVMAAVLAIASALLLFAASFTNTTITDQLSAQRISFGPAESMPAAEYGDLVQYAGQQVTTGTQAKAYSDYIAVHLDKMADGQTYSEVSGQWIASAENPADRDPALGQLRQTLFMGETLRGLLLNVYAFSIFGTVALIAGWVAAVAALVMLGLAIYGFSHAHKLHKQELLEAPSVESIPVA</sequence>
<gene>
    <name evidence="2" type="ORF">ACFQGU_09925</name>
</gene>
<dbReference type="RefSeq" id="WP_386766197.1">
    <property type="nucleotide sequence ID" value="NZ_JBHSTI010000008.1"/>
</dbReference>